<name>A0A9P1KIC4_9CYAN</name>
<keyword evidence="4" id="KW-1185">Reference proteome</keyword>
<evidence type="ECO:0000313" key="3">
    <source>
        <dbReference type="EMBL" id="CDM97633.1"/>
    </source>
</evidence>
<feature type="compositionally biased region" description="Basic and acidic residues" evidence="1">
    <location>
        <begin position="164"/>
        <end position="178"/>
    </location>
</feature>
<feature type="region of interest" description="Disordered" evidence="1">
    <location>
        <begin position="147"/>
        <end position="184"/>
    </location>
</feature>
<dbReference type="RefSeq" id="WP_008054810.1">
    <property type="nucleotide sequence ID" value="NZ_FO818640.1"/>
</dbReference>
<dbReference type="AlphaFoldDB" id="A0A9P1KIC4"/>
<dbReference type="EMBL" id="FO818640">
    <property type="protein sequence ID" value="CDM97633.1"/>
    <property type="molecule type" value="Genomic_DNA"/>
</dbReference>
<reference evidence="3 4" key="1">
    <citation type="submission" date="2014-02" db="EMBL/GenBank/DDBJ databases">
        <authorList>
            <person name="Genoscope - CEA"/>
        </authorList>
    </citation>
    <scope>NUCLEOTIDE SEQUENCE [LARGE SCALE GENOMIC DNA]</scope>
    <source>
        <strain evidence="3 4">PCC 8005</strain>
    </source>
</reference>
<evidence type="ECO:0000313" key="4">
    <source>
        <dbReference type="Proteomes" id="UP000032946"/>
    </source>
</evidence>
<evidence type="ECO:0000259" key="2">
    <source>
        <dbReference type="Pfam" id="PF13672"/>
    </source>
</evidence>
<gene>
    <name evidence="3" type="ORF">ARTHRO_60234</name>
</gene>
<feature type="domain" description="PPM-type phosphatase" evidence="2">
    <location>
        <begin position="196"/>
        <end position="431"/>
    </location>
</feature>
<dbReference type="Proteomes" id="UP000032946">
    <property type="component" value="Chromosome"/>
</dbReference>
<dbReference type="Pfam" id="PF13672">
    <property type="entry name" value="PP2C_2"/>
    <property type="match status" value="1"/>
</dbReference>
<dbReference type="InterPro" id="IPR001932">
    <property type="entry name" value="PPM-type_phosphatase-like_dom"/>
</dbReference>
<protein>
    <recommendedName>
        <fullName evidence="2">PPM-type phosphatase domain-containing protein</fullName>
    </recommendedName>
</protein>
<sequence length="570" mass="65144">MSNHDPNQDLNLEKLIPAIFWKVGIQKYSDELKETWEKFKKSDNYEEDKILKIINNLADIYKEVLKIQFDIKNENSGNYDNYDDVAKLYCSLLDILTSEKIQSLPYLSASEDRFKTAISKALEKKSPQLPPLSLSDKSDKTEYILESESTSNPITPPWQYHPVPDQEKEGKPHDEFYSKSHQSPPEGLKLIGARVRGKMHKHQGTNCDDWFEFDTVDKWTIIAVSDGAGSKKFSRIGAKISCQAAVKSLKKSLESFSLCEPPQTALEKDFDRDDKWMFKGDKARELQQHLYTALNDAYQKVEEKANKLKNYPSYNKSIGGKKLELDIKDLSATLLLAIHTKIHVNNSTSYDFVLTCQVGDGMLAAISHKYTLKLLGKPDIGEHGGQTDFLTSSSKLEHSNLVQKTFPFIGNLKALMIMTDGVSDDYFPNDPCMLDLYGDLILNRVINIPNVDAEEIEKELQKTRLKTPDDVIDNHKKFQDELERILDEESKEPKKVSICSIANYAKQLGKDIKVVLESPGLLNAGLLQNQMCQECKEMKSEEKLKIWLDSYYRRGSFDDRTLVVLYREEH</sequence>
<evidence type="ECO:0000256" key="1">
    <source>
        <dbReference type="SAM" id="MobiDB-lite"/>
    </source>
</evidence>
<dbReference type="InterPro" id="IPR036457">
    <property type="entry name" value="PPM-type-like_dom_sf"/>
</dbReference>
<organism evidence="3 4">
    <name type="scientific">Limnospira indica PCC 8005</name>
    <dbReference type="NCBI Taxonomy" id="376219"/>
    <lineage>
        <taxon>Bacteria</taxon>
        <taxon>Bacillati</taxon>
        <taxon>Cyanobacteriota</taxon>
        <taxon>Cyanophyceae</taxon>
        <taxon>Oscillatoriophycideae</taxon>
        <taxon>Oscillatoriales</taxon>
        <taxon>Sirenicapillariaceae</taxon>
        <taxon>Limnospira</taxon>
    </lineage>
</organism>
<dbReference type="Gene3D" id="3.60.40.10">
    <property type="entry name" value="PPM-type phosphatase domain"/>
    <property type="match status" value="1"/>
</dbReference>
<proteinExistence type="predicted"/>
<accession>A0A9P1KIC4</accession>